<reference evidence="6" key="1">
    <citation type="journal article" date="2020" name="Stud. Mycol.">
        <title>101 Dothideomycetes genomes: a test case for predicting lifestyles and emergence of pathogens.</title>
        <authorList>
            <person name="Haridas S."/>
            <person name="Albert R."/>
            <person name="Binder M."/>
            <person name="Bloem J."/>
            <person name="Labutti K."/>
            <person name="Salamov A."/>
            <person name="Andreopoulos B."/>
            <person name="Baker S."/>
            <person name="Barry K."/>
            <person name="Bills G."/>
            <person name="Bluhm B."/>
            <person name="Cannon C."/>
            <person name="Castanera R."/>
            <person name="Culley D."/>
            <person name="Daum C."/>
            <person name="Ezra D."/>
            <person name="Gonzalez J."/>
            <person name="Henrissat B."/>
            <person name="Kuo A."/>
            <person name="Liang C."/>
            <person name="Lipzen A."/>
            <person name="Lutzoni F."/>
            <person name="Magnuson J."/>
            <person name="Mondo S."/>
            <person name="Nolan M."/>
            <person name="Ohm R."/>
            <person name="Pangilinan J."/>
            <person name="Park H.-J."/>
            <person name="Ramirez L."/>
            <person name="Alfaro M."/>
            <person name="Sun H."/>
            <person name="Tritt A."/>
            <person name="Yoshinaga Y."/>
            <person name="Zwiers L.-H."/>
            <person name="Turgeon B."/>
            <person name="Goodwin S."/>
            <person name="Spatafora J."/>
            <person name="Crous P."/>
            <person name="Grigoriev I."/>
        </authorList>
    </citation>
    <scope>NUCLEOTIDE SEQUENCE</scope>
    <source>
        <strain evidence="6">CBS 130266</strain>
    </source>
</reference>
<evidence type="ECO:0000256" key="1">
    <source>
        <dbReference type="ARBA" id="ARBA00005179"/>
    </source>
</evidence>
<evidence type="ECO:0000313" key="6">
    <source>
        <dbReference type="EMBL" id="KAF2428676.1"/>
    </source>
</evidence>
<dbReference type="Proteomes" id="UP000800235">
    <property type="component" value="Unassembled WGS sequence"/>
</dbReference>
<evidence type="ECO:0000313" key="7">
    <source>
        <dbReference type="Proteomes" id="UP000800235"/>
    </source>
</evidence>
<name>A0A9P4TWY8_9PEZI</name>
<comment type="pathway">
    <text evidence="1">Secondary metabolite biosynthesis.</text>
</comment>
<dbReference type="InterPro" id="IPR029063">
    <property type="entry name" value="SAM-dependent_MTases_sf"/>
</dbReference>
<dbReference type="InterPro" id="IPR041698">
    <property type="entry name" value="Methyltransf_25"/>
</dbReference>
<feature type="domain" description="Methyltransferase" evidence="5">
    <location>
        <begin position="102"/>
        <end position="201"/>
    </location>
</feature>
<dbReference type="Gene3D" id="3.40.50.150">
    <property type="entry name" value="Vaccinia Virus protein VP39"/>
    <property type="match status" value="1"/>
</dbReference>
<organism evidence="6 7">
    <name type="scientific">Tothia fuscella</name>
    <dbReference type="NCBI Taxonomy" id="1048955"/>
    <lineage>
        <taxon>Eukaryota</taxon>
        <taxon>Fungi</taxon>
        <taxon>Dikarya</taxon>
        <taxon>Ascomycota</taxon>
        <taxon>Pezizomycotina</taxon>
        <taxon>Dothideomycetes</taxon>
        <taxon>Pleosporomycetidae</taxon>
        <taxon>Venturiales</taxon>
        <taxon>Cylindrosympodiaceae</taxon>
        <taxon>Tothia</taxon>
    </lineage>
</organism>
<dbReference type="OrthoDB" id="2094832at2759"/>
<evidence type="ECO:0000256" key="4">
    <source>
        <dbReference type="ARBA" id="ARBA00038314"/>
    </source>
</evidence>
<dbReference type="PANTHER" id="PTHR35897:SF1">
    <property type="entry name" value="METHYLTRANSFERASE AUSD"/>
    <property type="match status" value="1"/>
</dbReference>
<comment type="similarity">
    <text evidence="4">Belongs to the class I-like SAM-binding methyltransferase superfamily.</text>
</comment>
<dbReference type="GO" id="GO:0016740">
    <property type="term" value="F:transferase activity"/>
    <property type="evidence" value="ECO:0007669"/>
    <property type="project" value="UniProtKB-KW"/>
</dbReference>
<dbReference type="Pfam" id="PF13649">
    <property type="entry name" value="Methyltransf_25"/>
    <property type="match status" value="1"/>
</dbReference>
<gene>
    <name evidence="6" type="ORF">EJ08DRAFT_592157</name>
</gene>
<keyword evidence="7" id="KW-1185">Reference proteome</keyword>
<dbReference type="InterPro" id="IPR051654">
    <property type="entry name" value="Meroterpenoid_MTases"/>
</dbReference>
<sequence length="293" mass="33333">MAITRTEENVSAIEGNVTGRDLSFYNVNARQTLDDAARKLIINYAGVAPEKVDEHVEAVREKAFAIFPYPCIGMFRFLDLSLLQTEVYPEVVRRVEEGEKLLDLGCCFGQEIRQLVSDGVPSENLYGADLREDFMAMGYDLFDDRKTLRTKFIAADVFDDNSDLNQLYGEISMVYTGSFFHLFHYDEQVAVAKRIIQILKPETGVTIIGRQMGNEKSGDYEAAGYVGEKQRFRHNADSWEELWNKVGDETGTKWKTEAVLEDPGVGMGEVEKKLTERRKEGGARRLKFVVRRL</sequence>
<comment type="caution">
    <text evidence="6">The sequence shown here is derived from an EMBL/GenBank/DDBJ whole genome shotgun (WGS) entry which is preliminary data.</text>
</comment>
<dbReference type="EMBL" id="MU007054">
    <property type="protein sequence ID" value="KAF2428676.1"/>
    <property type="molecule type" value="Genomic_DNA"/>
</dbReference>
<dbReference type="PANTHER" id="PTHR35897">
    <property type="entry name" value="METHYLTRANSFERASE AUSD"/>
    <property type="match status" value="1"/>
</dbReference>
<evidence type="ECO:0000256" key="3">
    <source>
        <dbReference type="ARBA" id="ARBA00022691"/>
    </source>
</evidence>
<evidence type="ECO:0000256" key="2">
    <source>
        <dbReference type="ARBA" id="ARBA00022679"/>
    </source>
</evidence>
<dbReference type="SUPFAM" id="SSF53335">
    <property type="entry name" value="S-adenosyl-L-methionine-dependent methyltransferases"/>
    <property type="match status" value="1"/>
</dbReference>
<dbReference type="AlphaFoldDB" id="A0A9P4TWY8"/>
<keyword evidence="2" id="KW-0808">Transferase</keyword>
<accession>A0A9P4TWY8</accession>
<proteinExistence type="inferred from homology"/>
<protein>
    <recommendedName>
        <fullName evidence="5">Methyltransferase domain-containing protein</fullName>
    </recommendedName>
</protein>
<keyword evidence="3" id="KW-0949">S-adenosyl-L-methionine</keyword>
<evidence type="ECO:0000259" key="5">
    <source>
        <dbReference type="Pfam" id="PF13649"/>
    </source>
</evidence>